<protein>
    <recommendedName>
        <fullName evidence="4">DUF567-domain-containing protein</fullName>
    </recommendedName>
</protein>
<reference evidence="2 3" key="2">
    <citation type="submission" date="2016-08" db="EMBL/GenBank/DDBJ databases">
        <title>Pervasive Adenine N6-methylation of Active Genes in Fungi.</title>
        <authorList>
            <consortium name="DOE Joint Genome Institute"/>
            <person name="Mondo S.J."/>
            <person name="Dannebaum R.O."/>
            <person name="Kuo R.C."/>
            <person name="Labutti K."/>
            <person name="Haridas S."/>
            <person name="Kuo A."/>
            <person name="Salamov A."/>
            <person name="Ahrendt S.R."/>
            <person name="Lipzen A."/>
            <person name="Sullivan W."/>
            <person name="Andreopoulos W.B."/>
            <person name="Clum A."/>
            <person name="Lindquist E."/>
            <person name="Daum C."/>
            <person name="Ramamoorthy G.K."/>
            <person name="Gryganskyi A."/>
            <person name="Culley D."/>
            <person name="Magnuson J.K."/>
            <person name="James T.Y."/>
            <person name="O'Malley M.A."/>
            <person name="Stajich J.E."/>
            <person name="Spatafora J.W."/>
            <person name="Visel A."/>
            <person name="Grigoriev I.V."/>
        </authorList>
    </citation>
    <scope>NUCLEOTIDE SEQUENCE [LARGE SCALE GENOMIC DNA]</scope>
    <source>
        <strain evidence="2 3">S4</strain>
    </source>
</reference>
<gene>
    <name evidence="2" type="ORF">BCR32DRAFT_325070</name>
</gene>
<proteinExistence type="inferred from homology"/>
<dbReference type="EMBL" id="MCFG01000024">
    <property type="protein sequence ID" value="ORX86177.1"/>
    <property type="molecule type" value="Genomic_DNA"/>
</dbReference>
<reference evidence="2 3" key="1">
    <citation type="submission" date="2016-08" db="EMBL/GenBank/DDBJ databases">
        <title>A Parts List for Fungal Cellulosomes Revealed by Comparative Genomics.</title>
        <authorList>
            <consortium name="DOE Joint Genome Institute"/>
            <person name="Haitjema C.H."/>
            <person name="Gilmore S.P."/>
            <person name="Henske J.K."/>
            <person name="Solomon K.V."/>
            <person name="De Groot R."/>
            <person name="Kuo A."/>
            <person name="Mondo S.J."/>
            <person name="Salamov A.A."/>
            <person name="Labutti K."/>
            <person name="Zhao Z."/>
            <person name="Chiniquy J."/>
            <person name="Barry K."/>
            <person name="Brewer H.M."/>
            <person name="Purvine S.O."/>
            <person name="Wright A.T."/>
            <person name="Boxma B."/>
            <person name="Van Alen T."/>
            <person name="Hackstein J.H."/>
            <person name="Baker S.E."/>
            <person name="Grigoriev I.V."/>
            <person name="O'Malley M.A."/>
        </authorList>
    </citation>
    <scope>NUCLEOTIDE SEQUENCE [LARGE SCALE GENOMIC DNA]</scope>
    <source>
        <strain evidence="2 3">S4</strain>
    </source>
</reference>
<dbReference type="InterPro" id="IPR025659">
    <property type="entry name" value="Tubby-like_C"/>
</dbReference>
<keyword evidence="3" id="KW-1185">Reference proteome</keyword>
<dbReference type="OrthoDB" id="97518at2759"/>
<sequence length="168" mass="19303">MFMVKSYAVNSIIQPSLPVVVINKEYRKSNNDDNKIILYDTADEPILNIKEDKSIKGLKIYDKDNTFKLIATISLKSLIKGNKYVIDYINQHTNKREKLDLKCDFFGESCGIFYGHEKDKAPMICNVLHKRNKFSDNNDQYCVQMASNVDAALMIAVAICFDILKHKK</sequence>
<comment type="caution">
    <text evidence="2">The sequence shown here is derived from an EMBL/GenBank/DDBJ whole genome shotgun (WGS) entry which is preliminary data.</text>
</comment>
<dbReference type="AlphaFoldDB" id="A0A1Y1XK89"/>
<evidence type="ECO:0000256" key="1">
    <source>
        <dbReference type="ARBA" id="ARBA00005437"/>
    </source>
</evidence>
<comment type="similarity">
    <text evidence="1">Belongs to the LOR family.</text>
</comment>
<organism evidence="2 3">
    <name type="scientific">Anaeromyces robustus</name>
    <dbReference type="NCBI Taxonomy" id="1754192"/>
    <lineage>
        <taxon>Eukaryota</taxon>
        <taxon>Fungi</taxon>
        <taxon>Fungi incertae sedis</taxon>
        <taxon>Chytridiomycota</taxon>
        <taxon>Chytridiomycota incertae sedis</taxon>
        <taxon>Neocallimastigomycetes</taxon>
        <taxon>Neocallimastigales</taxon>
        <taxon>Neocallimastigaceae</taxon>
        <taxon>Anaeromyces</taxon>
    </lineage>
</organism>
<dbReference type="Gene3D" id="2.40.160.200">
    <property type="entry name" value="LURP1-related"/>
    <property type="match status" value="1"/>
</dbReference>
<accession>A0A1Y1XK89</accession>
<dbReference type="Proteomes" id="UP000193944">
    <property type="component" value="Unassembled WGS sequence"/>
</dbReference>
<evidence type="ECO:0000313" key="2">
    <source>
        <dbReference type="EMBL" id="ORX86177.1"/>
    </source>
</evidence>
<evidence type="ECO:0000313" key="3">
    <source>
        <dbReference type="Proteomes" id="UP000193944"/>
    </source>
</evidence>
<dbReference type="InterPro" id="IPR007612">
    <property type="entry name" value="LOR"/>
</dbReference>
<dbReference type="InterPro" id="IPR038595">
    <property type="entry name" value="LOR_sf"/>
</dbReference>
<dbReference type="SUPFAM" id="SSF54518">
    <property type="entry name" value="Tubby C-terminal domain-like"/>
    <property type="match status" value="1"/>
</dbReference>
<dbReference type="Pfam" id="PF04525">
    <property type="entry name" value="LOR"/>
    <property type="match status" value="1"/>
</dbReference>
<name>A0A1Y1XK89_9FUNG</name>
<evidence type="ECO:0008006" key="4">
    <source>
        <dbReference type="Google" id="ProtNLM"/>
    </source>
</evidence>